<evidence type="ECO:0000313" key="3">
    <source>
        <dbReference type="Proteomes" id="UP000075666"/>
    </source>
</evidence>
<protein>
    <submittedName>
        <fullName evidence="1">Uncharacterized protein</fullName>
    </submittedName>
</protein>
<dbReference type="KEGG" id="hspo:JGZ69_02865"/>
<proteinExistence type="predicted"/>
<evidence type="ECO:0000313" key="1">
    <source>
        <dbReference type="EMBL" id="KYD11068.1"/>
    </source>
</evidence>
<dbReference type="EMBL" id="CP066701">
    <property type="protein sequence ID" value="QQX25906.1"/>
    <property type="molecule type" value="Genomic_DNA"/>
</dbReference>
<keyword evidence="3" id="KW-1185">Reference proteome</keyword>
<organism evidence="1 3">
    <name type="scientific">Heyndrickxia sporothermodurans</name>
    <dbReference type="NCBI Taxonomy" id="46224"/>
    <lineage>
        <taxon>Bacteria</taxon>
        <taxon>Bacillati</taxon>
        <taxon>Bacillota</taxon>
        <taxon>Bacilli</taxon>
        <taxon>Bacillales</taxon>
        <taxon>Bacillaceae</taxon>
        <taxon>Heyndrickxia</taxon>
    </lineage>
</organism>
<dbReference type="AlphaFoldDB" id="A0A150LFG3"/>
<dbReference type="EMBL" id="LQYN01000009">
    <property type="protein sequence ID" value="KYD11068.1"/>
    <property type="molecule type" value="Genomic_DNA"/>
</dbReference>
<reference evidence="2 4" key="2">
    <citation type="submission" date="2020-12" db="EMBL/GenBank/DDBJ databases">
        <title>Taxonomic evaluation of the Bacillus sporothermodurans group of bacteria based on whole genome sequences.</title>
        <authorList>
            <person name="Fiedler G."/>
            <person name="Herbstmann A.-D."/>
            <person name="Doll E."/>
            <person name="Wenning M."/>
            <person name="Brinks E."/>
            <person name="Kabisch J."/>
            <person name="Breitenwieser F."/>
            <person name="Lappann M."/>
            <person name="Boehnlein C."/>
            <person name="Franz C."/>
        </authorList>
    </citation>
    <scope>NUCLEOTIDE SEQUENCE [LARGE SCALE GENOMIC DNA]</scope>
    <source>
        <strain evidence="2 4">DSM 10599</strain>
    </source>
</reference>
<accession>A0A150LFG3</accession>
<dbReference type="Proteomes" id="UP000075666">
    <property type="component" value="Unassembled WGS sequence"/>
</dbReference>
<sequence length="72" mass="8844">MFIYSGYGHLYNHLKTPIEISGILSNTDPDVLEDFFDDFDFIEYDRLLFDEFRYFFSIYKNIRQQEKEQLIE</sequence>
<evidence type="ECO:0000313" key="2">
    <source>
        <dbReference type="EMBL" id="QQX25906.1"/>
    </source>
</evidence>
<dbReference type="PATRIC" id="fig|46224.3.peg.207"/>
<reference evidence="1 3" key="1">
    <citation type="submission" date="2016-01" db="EMBL/GenBank/DDBJ databases">
        <title>Genome Sequences of Twelve Sporeforming Bacillus Species Isolated from Foods.</title>
        <authorList>
            <person name="Berendsen E.M."/>
            <person name="Wells-Bennik M.H."/>
            <person name="Krawcyk A.O."/>
            <person name="De Jong A."/>
            <person name="Holsappel S."/>
            <person name="Eijlander R.T."/>
            <person name="Kuipers O.P."/>
        </authorList>
    </citation>
    <scope>NUCLEOTIDE SEQUENCE [LARGE SCALE GENOMIC DNA]</scope>
    <source>
        <strain evidence="1 3">B4102</strain>
    </source>
</reference>
<gene>
    <name evidence="1" type="ORF">B4102_2251</name>
    <name evidence="2" type="ORF">JGZ69_02865</name>
</gene>
<dbReference type="RefSeq" id="WP_133174945.1">
    <property type="nucleotide sequence ID" value="NZ_CP066701.1"/>
</dbReference>
<dbReference type="Proteomes" id="UP000595512">
    <property type="component" value="Chromosome"/>
</dbReference>
<name>A0A150LFG3_9BACI</name>
<evidence type="ECO:0000313" key="4">
    <source>
        <dbReference type="Proteomes" id="UP000595512"/>
    </source>
</evidence>